<evidence type="ECO:0000256" key="1">
    <source>
        <dbReference type="ARBA" id="ARBA00023002"/>
    </source>
</evidence>
<dbReference type="EMBL" id="AP024412">
    <property type="protein sequence ID" value="BCR36275.1"/>
    <property type="molecule type" value="Genomic_DNA"/>
</dbReference>
<dbReference type="PRINTS" id="PR00368">
    <property type="entry name" value="FADPNR"/>
</dbReference>
<dbReference type="GO" id="GO:0016491">
    <property type="term" value="F:oxidoreductase activity"/>
    <property type="evidence" value="ECO:0007669"/>
    <property type="project" value="UniProtKB-KW"/>
</dbReference>
<dbReference type="Proteomes" id="UP000620133">
    <property type="component" value="Chromosome"/>
</dbReference>
<dbReference type="Pfam" id="PF07992">
    <property type="entry name" value="Pyr_redox_2"/>
    <property type="match status" value="1"/>
</dbReference>
<keyword evidence="4" id="KW-1185">Reference proteome</keyword>
<evidence type="ECO:0000259" key="2">
    <source>
        <dbReference type="Pfam" id="PF07992"/>
    </source>
</evidence>
<dbReference type="InterPro" id="IPR023753">
    <property type="entry name" value="FAD/NAD-binding_dom"/>
</dbReference>
<dbReference type="SUPFAM" id="SSF51905">
    <property type="entry name" value="FAD/NAD(P)-binding domain"/>
    <property type="match status" value="1"/>
</dbReference>
<dbReference type="InterPro" id="IPR036188">
    <property type="entry name" value="FAD/NAD-bd_sf"/>
</dbReference>
<dbReference type="Gene3D" id="3.50.50.60">
    <property type="entry name" value="FAD/NAD(P)-binding domain"/>
    <property type="match status" value="2"/>
</dbReference>
<proteinExistence type="predicted"/>
<feature type="domain" description="FAD/NAD(P)-binding" evidence="2">
    <location>
        <begin position="5"/>
        <end position="308"/>
    </location>
</feature>
<dbReference type="PRINTS" id="PR00469">
    <property type="entry name" value="PNDRDTASEII"/>
</dbReference>
<dbReference type="AlphaFoldDB" id="A0A7U9TH10"/>
<dbReference type="KEGG" id="manr:MPAN_011680"/>
<evidence type="ECO:0000313" key="4">
    <source>
        <dbReference type="Proteomes" id="UP000620133"/>
    </source>
</evidence>
<dbReference type="InterPro" id="IPR051691">
    <property type="entry name" value="Metab_Enz_Cyan_OpOx_G3PDH"/>
</dbReference>
<organism evidence="3 4">
    <name type="scientific">Mariniplasma anaerobium</name>
    <dbReference type="NCBI Taxonomy" id="2735436"/>
    <lineage>
        <taxon>Bacteria</taxon>
        <taxon>Bacillati</taxon>
        <taxon>Mycoplasmatota</taxon>
        <taxon>Mollicutes</taxon>
        <taxon>Acholeplasmatales</taxon>
        <taxon>Acholeplasmataceae</taxon>
        <taxon>Mariniplasma</taxon>
    </lineage>
</organism>
<dbReference type="PANTHER" id="PTHR42949">
    <property type="entry name" value="ANAEROBIC GLYCEROL-3-PHOSPHATE DEHYDROGENASE SUBUNIT B"/>
    <property type="match status" value="1"/>
</dbReference>
<dbReference type="RefSeq" id="WP_176238906.1">
    <property type="nucleotide sequence ID" value="NZ_AP024412.1"/>
</dbReference>
<sequence length="364" mass="39318">MIYTDVLIIGGGPSGLCAANMLLESNLKVVIVDRGLSLGGQLVKQTHKFFGSKQQYAKTRGFDIAKILIDKVINHPNLIVYNQASLLGLYQDKVATILHNDTYIKIKSKAVIVATGASEKFLAFENNDLPGIYGAGAVQTLMNQFGVLPAKEVVMIGSGNIGLIVSYQLIQAGVKVKAVIEASSKIGGYKVHASKLRRLGVPIYTNKTIKRAIGNGSVQGCEIISLDEKFQEIIDTSEIIKTDAICISIGLAPGYQILDMVGAKTAYIAELGGMIPLVNEKHMTSVDGIFSCGDNIGIEEASSAMMEGYLTGLYVSSYLDQKHPSYEQKVEGYENELTILRGGPFGVKTRKGLDKMKELMTDAR</sequence>
<accession>A0A7U9TH10</accession>
<keyword evidence="1" id="KW-0560">Oxidoreductase</keyword>
<dbReference type="PANTHER" id="PTHR42949:SF3">
    <property type="entry name" value="ANAEROBIC GLYCEROL-3-PHOSPHATE DEHYDROGENASE SUBUNIT B"/>
    <property type="match status" value="1"/>
</dbReference>
<protein>
    <recommendedName>
        <fullName evidence="2">FAD/NAD(P)-binding domain-containing protein</fullName>
    </recommendedName>
</protein>
<reference evidence="3" key="1">
    <citation type="submission" date="2021-01" db="EMBL/GenBank/DDBJ databases">
        <title>Draft genome sequence of Acholeplasmataceae bacterium strain Mahy22.</title>
        <authorList>
            <person name="Watanabe M."/>
            <person name="Kojima H."/>
            <person name="Fukui M."/>
        </authorList>
    </citation>
    <scope>NUCLEOTIDE SEQUENCE</scope>
    <source>
        <strain evidence="3">Mahy22</strain>
    </source>
</reference>
<gene>
    <name evidence="3" type="ORF">MPAN_011680</name>
</gene>
<name>A0A7U9TH10_9MOLU</name>
<evidence type="ECO:0000313" key="3">
    <source>
        <dbReference type="EMBL" id="BCR36275.1"/>
    </source>
</evidence>